<evidence type="ECO:0000256" key="3">
    <source>
        <dbReference type="ARBA" id="ARBA00022544"/>
    </source>
</evidence>
<protein>
    <submittedName>
        <fullName evidence="11">Ger(X)C family spore germination protein</fullName>
    </submittedName>
</protein>
<dbReference type="GO" id="GO:0016020">
    <property type="term" value="C:membrane"/>
    <property type="evidence" value="ECO:0007669"/>
    <property type="project" value="UniProtKB-SubCell"/>
</dbReference>
<evidence type="ECO:0000256" key="4">
    <source>
        <dbReference type="ARBA" id="ARBA00022729"/>
    </source>
</evidence>
<sequence length="370" mass="41600">MIRKTLLLLLLLCFPITGGCWDQSALKDKRIINGASFDVSDNDPDLILGAIRTIQLQSKGGSELEIKDNLIKGETKTVGELHTDLQNKVSGKMDVGKAFIIIVGEELAMKKDLTSIIEPVYRSSKGYIASKMVLSKGKGFDLLNIDEQQKSPIAFEILRLLEGSEDETNAPLENTFTVMNKLADKEEDIMLPILESQEENQIQIAGAALFNGEKYSGIYLTVDQIPLLLFMKDELQKRSKIHIETEEFPQPFSIEIQNVKRAFDVKLNKNNKIQCEIQVTLNAKVTSYYNDGGAIDVEQLTDIASKALTDRAKTTIGMLQEANSDVLGIEKVIKTQYPEYWKEQNWDNVFEHITINPKMKVDIFSTYGIN</sequence>
<comment type="similarity">
    <text evidence="2">Belongs to the GerABKC lipoprotein family.</text>
</comment>
<dbReference type="RefSeq" id="WP_160919935.1">
    <property type="nucleotide sequence ID" value="NZ_WMEY01000004.1"/>
</dbReference>
<evidence type="ECO:0000256" key="8">
    <source>
        <dbReference type="SAM" id="SignalP"/>
    </source>
</evidence>
<name>A0A845F114_9BACL</name>
<dbReference type="EMBL" id="WMEY01000004">
    <property type="protein sequence ID" value="MYL64490.1"/>
    <property type="molecule type" value="Genomic_DNA"/>
</dbReference>
<proteinExistence type="inferred from homology"/>
<gene>
    <name evidence="11" type="ORF">GLW07_14120</name>
</gene>
<evidence type="ECO:0000256" key="6">
    <source>
        <dbReference type="ARBA" id="ARBA00023139"/>
    </source>
</evidence>
<keyword evidence="4 8" id="KW-0732">Signal</keyword>
<dbReference type="PROSITE" id="PS51257">
    <property type="entry name" value="PROKAR_LIPOPROTEIN"/>
    <property type="match status" value="1"/>
</dbReference>
<dbReference type="InterPro" id="IPR057336">
    <property type="entry name" value="GerAC_N"/>
</dbReference>
<dbReference type="PANTHER" id="PTHR35789:SF1">
    <property type="entry name" value="SPORE GERMINATION PROTEIN B3"/>
    <property type="match status" value="1"/>
</dbReference>
<dbReference type="InterPro" id="IPR008844">
    <property type="entry name" value="Spore_GerAC-like"/>
</dbReference>
<evidence type="ECO:0000256" key="2">
    <source>
        <dbReference type="ARBA" id="ARBA00007886"/>
    </source>
</evidence>
<dbReference type="InterPro" id="IPR046953">
    <property type="entry name" value="Spore_GerAC-like_C"/>
</dbReference>
<dbReference type="AlphaFoldDB" id="A0A845F114"/>
<dbReference type="PANTHER" id="PTHR35789">
    <property type="entry name" value="SPORE GERMINATION PROTEIN B3"/>
    <property type="match status" value="1"/>
</dbReference>
<dbReference type="InterPro" id="IPR038501">
    <property type="entry name" value="Spore_GerAC_C_sf"/>
</dbReference>
<feature type="domain" description="Spore germination protein N-terminal" evidence="10">
    <location>
        <begin position="22"/>
        <end position="195"/>
    </location>
</feature>
<comment type="caution">
    <text evidence="11">The sequence shown here is derived from an EMBL/GenBank/DDBJ whole genome shotgun (WGS) entry which is preliminary data.</text>
</comment>
<feature type="domain" description="Spore germination GerAC-like C-terminal" evidence="9">
    <location>
        <begin position="206"/>
        <end position="365"/>
    </location>
</feature>
<evidence type="ECO:0000313" key="11">
    <source>
        <dbReference type="EMBL" id="MYL64490.1"/>
    </source>
</evidence>
<dbReference type="Pfam" id="PF25198">
    <property type="entry name" value="Spore_GerAC_N"/>
    <property type="match status" value="1"/>
</dbReference>
<keyword evidence="5" id="KW-0472">Membrane</keyword>
<evidence type="ECO:0000313" key="12">
    <source>
        <dbReference type="Proteomes" id="UP000447833"/>
    </source>
</evidence>
<dbReference type="GO" id="GO:0009847">
    <property type="term" value="P:spore germination"/>
    <property type="evidence" value="ECO:0007669"/>
    <property type="project" value="InterPro"/>
</dbReference>
<evidence type="ECO:0000256" key="5">
    <source>
        <dbReference type="ARBA" id="ARBA00023136"/>
    </source>
</evidence>
<dbReference type="Pfam" id="PF05504">
    <property type="entry name" value="Spore_GerAC"/>
    <property type="match status" value="1"/>
</dbReference>
<evidence type="ECO:0000256" key="7">
    <source>
        <dbReference type="ARBA" id="ARBA00023288"/>
    </source>
</evidence>
<feature type="signal peptide" evidence="8">
    <location>
        <begin position="1"/>
        <end position="19"/>
    </location>
</feature>
<dbReference type="Gene3D" id="3.30.300.210">
    <property type="entry name" value="Nutrient germinant receptor protein C, domain 3"/>
    <property type="match status" value="1"/>
</dbReference>
<evidence type="ECO:0000256" key="1">
    <source>
        <dbReference type="ARBA" id="ARBA00004635"/>
    </source>
</evidence>
<keyword evidence="3" id="KW-0309">Germination</keyword>
<dbReference type="Proteomes" id="UP000447833">
    <property type="component" value="Unassembled WGS sequence"/>
</dbReference>
<keyword evidence="6" id="KW-0564">Palmitate</keyword>
<feature type="chain" id="PRO_5039373397" evidence="8">
    <location>
        <begin position="20"/>
        <end position="370"/>
    </location>
</feature>
<dbReference type="NCBIfam" id="TIGR02887">
    <property type="entry name" value="spore_ger_x_C"/>
    <property type="match status" value="1"/>
</dbReference>
<accession>A0A845F114</accession>
<evidence type="ECO:0000259" key="10">
    <source>
        <dbReference type="Pfam" id="PF25198"/>
    </source>
</evidence>
<comment type="subcellular location">
    <subcellularLocation>
        <location evidence="1">Membrane</location>
        <topology evidence="1">Lipid-anchor</topology>
    </subcellularLocation>
</comment>
<keyword evidence="7" id="KW-0449">Lipoprotein</keyword>
<organism evidence="11 12">
    <name type="scientific">Guptibacillus hwajinpoensis</name>
    <dbReference type="NCBI Taxonomy" id="208199"/>
    <lineage>
        <taxon>Bacteria</taxon>
        <taxon>Bacillati</taxon>
        <taxon>Bacillota</taxon>
        <taxon>Bacilli</taxon>
        <taxon>Bacillales</taxon>
        <taxon>Guptibacillaceae</taxon>
        <taxon>Guptibacillus</taxon>
    </lineage>
</organism>
<evidence type="ECO:0000259" key="9">
    <source>
        <dbReference type="Pfam" id="PF05504"/>
    </source>
</evidence>
<reference evidence="11 12" key="1">
    <citation type="submission" date="2019-11" db="EMBL/GenBank/DDBJ databases">
        <title>Genome sequences of 17 halophilic strains isolated from different environments.</title>
        <authorList>
            <person name="Furrow R.E."/>
        </authorList>
    </citation>
    <scope>NUCLEOTIDE SEQUENCE [LARGE SCALE GENOMIC DNA]</scope>
    <source>
        <strain evidence="11 12">22506_14_FS</strain>
    </source>
</reference>